<feature type="domain" description="HTH dtxR-type" evidence="14">
    <location>
        <begin position="26"/>
        <end position="84"/>
    </location>
</feature>
<dbReference type="InterPro" id="IPR036390">
    <property type="entry name" value="WH_DNA-bd_sf"/>
</dbReference>
<organism evidence="15 16">
    <name type="scientific">Cohaesibacter marisflavi</name>
    <dbReference type="NCBI Taxonomy" id="655353"/>
    <lineage>
        <taxon>Bacteria</taxon>
        <taxon>Pseudomonadati</taxon>
        <taxon>Pseudomonadota</taxon>
        <taxon>Alphaproteobacteria</taxon>
        <taxon>Hyphomicrobiales</taxon>
        <taxon>Cohaesibacteraceae</taxon>
    </lineage>
</organism>
<dbReference type="GO" id="GO:0003700">
    <property type="term" value="F:DNA-binding transcription factor activity"/>
    <property type="evidence" value="ECO:0007669"/>
    <property type="project" value="InterPro"/>
</dbReference>
<dbReference type="OrthoDB" id="9791355at2"/>
<reference evidence="15 16" key="1">
    <citation type="submission" date="2016-10" db="EMBL/GenBank/DDBJ databases">
        <authorList>
            <person name="de Groot N.N."/>
        </authorList>
    </citation>
    <scope>NUCLEOTIDE SEQUENCE [LARGE SCALE GENOMIC DNA]</scope>
    <source>
        <strain evidence="15 16">CGMCC 1.9157</strain>
    </source>
</reference>
<accession>A0A1I5C6H5</accession>
<evidence type="ECO:0000313" key="16">
    <source>
        <dbReference type="Proteomes" id="UP000199236"/>
    </source>
</evidence>
<dbReference type="GO" id="GO:0046914">
    <property type="term" value="F:transition metal ion binding"/>
    <property type="evidence" value="ECO:0007669"/>
    <property type="project" value="InterPro"/>
</dbReference>
<keyword evidence="9" id="KW-0010">Activator</keyword>
<dbReference type="InterPro" id="IPR050536">
    <property type="entry name" value="DtxR_MntR_Metal-Reg"/>
</dbReference>
<evidence type="ECO:0000256" key="11">
    <source>
        <dbReference type="ARBA" id="ARBA00023211"/>
    </source>
</evidence>
<keyword evidence="5" id="KW-0963">Cytoplasm</keyword>
<sequence>MPENPSRPSKQSLRFVRAREAQACAVMEDYVEMIGDLIAELGEARTADIAERMGVAHPTATKAIARLKREGLAVSRPYRGVFLTEEGEAMAHRVRARHRSVVELLVAVGVPRETAEIDAEGIEHHVSQQTLAAFDKYLAGKE</sequence>
<dbReference type="GO" id="GO:0005737">
    <property type="term" value="C:cytoplasm"/>
    <property type="evidence" value="ECO:0007669"/>
    <property type="project" value="UniProtKB-SubCell"/>
</dbReference>
<evidence type="ECO:0000256" key="5">
    <source>
        <dbReference type="ARBA" id="ARBA00022490"/>
    </source>
</evidence>
<dbReference type="SUPFAM" id="SSF46785">
    <property type="entry name" value="Winged helix' DNA-binding domain"/>
    <property type="match status" value="1"/>
</dbReference>
<evidence type="ECO:0000256" key="13">
    <source>
        <dbReference type="ARBA" id="ARBA00032593"/>
    </source>
</evidence>
<dbReference type="InterPro" id="IPR001367">
    <property type="entry name" value="Fe_dep_repressor"/>
</dbReference>
<evidence type="ECO:0000256" key="9">
    <source>
        <dbReference type="ARBA" id="ARBA00023159"/>
    </source>
</evidence>
<evidence type="ECO:0000256" key="7">
    <source>
        <dbReference type="ARBA" id="ARBA00023015"/>
    </source>
</evidence>
<comment type="subunit">
    <text evidence="3">Homodimer.</text>
</comment>
<keyword evidence="10" id="KW-0804">Transcription</keyword>
<evidence type="ECO:0000256" key="12">
    <source>
        <dbReference type="ARBA" id="ARBA00025185"/>
    </source>
</evidence>
<evidence type="ECO:0000256" key="1">
    <source>
        <dbReference type="ARBA" id="ARBA00004496"/>
    </source>
</evidence>
<dbReference type="GO" id="GO:0003677">
    <property type="term" value="F:DNA binding"/>
    <property type="evidence" value="ECO:0007669"/>
    <property type="project" value="UniProtKB-KW"/>
</dbReference>
<dbReference type="Gene3D" id="1.10.10.10">
    <property type="entry name" value="Winged helix-like DNA-binding domain superfamily/Winged helix DNA-binding domain"/>
    <property type="match status" value="1"/>
</dbReference>
<dbReference type="STRING" id="655353.SAMN04488056_102128"/>
<evidence type="ECO:0000256" key="8">
    <source>
        <dbReference type="ARBA" id="ARBA00023125"/>
    </source>
</evidence>
<dbReference type="InterPro" id="IPR022689">
    <property type="entry name" value="Iron_dep_repressor"/>
</dbReference>
<keyword evidence="6" id="KW-0678">Repressor</keyword>
<name>A0A1I5C6H5_9HYPH</name>
<dbReference type="InterPro" id="IPR036388">
    <property type="entry name" value="WH-like_DNA-bd_sf"/>
</dbReference>
<dbReference type="GO" id="GO:0046983">
    <property type="term" value="F:protein dimerization activity"/>
    <property type="evidence" value="ECO:0007669"/>
    <property type="project" value="InterPro"/>
</dbReference>
<evidence type="ECO:0000256" key="4">
    <source>
        <dbReference type="ARBA" id="ARBA00022386"/>
    </source>
</evidence>
<dbReference type="PANTHER" id="PTHR33238:SF11">
    <property type="entry name" value="TRANSCRIPTIONAL REGULATOR MNTR"/>
    <property type="match status" value="1"/>
</dbReference>
<comment type="function">
    <text evidence="12">In the presence of manganese, represses expression of mntH and mntS. Up-regulates expression of mntP.</text>
</comment>
<evidence type="ECO:0000313" key="15">
    <source>
        <dbReference type="EMBL" id="SFN82426.1"/>
    </source>
</evidence>
<dbReference type="InterPro" id="IPR036421">
    <property type="entry name" value="Fe_dep_repressor_sf"/>
</dbReference>
<dbReference type="SMART" id="SM00529">
    <property type="entry name" value="HTH_DTXR"/>
    <property type="match status" value="1"/>
</dbReference>
<dbReference type="RefSeq" id="WP_090069280.1">
    <property type="nucleotide sequence ID" value="NZ_FOVR01000002.1"/>
</dbReference>
<keyword evidence="11" id="KW-0464">Manganese</keyword>
<comment type="similarity">
    <text evidence="2">Belongs to the DtxR/MntR family.</text>
</comment>
<dbReference type="Proteomes" id="UP000199236">
    <property type="component" value="Unassembled WGS sequence"/>
</dbReference>
<keyword evidence="16" id="KW-1185">Reference proteome</keyword>
<evidence type="ECO:0000256" key="10">
    <source>
        <dbReference type="ARBA" id="ARBA00023163"/>
    </source>
</evidence>
<evidence type="ECO:0000256" key="2">
    <source>
        <dbReference type="ARBA" id="ARBA00007871"/>
    </source>
</evidence>
<keyword evidence="8" id="KW-0238">DNA-binding</keyword>
<keyword evidence="7" id="KW-0805">Transcription regulation</keyword>
<evidence type="ECO:0000259" key="14">
    <source>
        <dbReference type="PROSITE" id="PS50944"/>
    </source>
</evidence>
<dbReference type="NCBIfam" id="NF008273">
    <property type="entry name" value="PRK11050.1"/>
    <property type="match status" value="1"/>
</dbReference>
<dbReference type="Gene3D" id="1.10.60.10">
    <property type="entry name" value="Iron dependent repressor, metal binding and dimerisation domain"/>
    <property type="match status" value="1"/>
</dbReference>
<dbReference type="InterPro" id="IPR022687">
    <property type="entry name" value="HTH_DTXR"/>
</dbReference>
<dbReference type="PROSITE" id="PS50944">
    <property type="entry name" value="HTH_DTXR"/>
    <property type="match status" value="1"/>
</dbReference>
<dbReference type="AlphaFoldDB" id="A0A1I5C6H5"/>
<dbReference type="PANTHER" id="PTHR33238">
    <property type="entry name" value="IRON (METAL) DEPENDENT REPRESSOR, DTXR FAMILY"/>
    <property type="match status" value="1"/>
</dbReference>
<dbReference type="Pfam" id="PF01325">
    <property type="entry name" value="Fe_dep_repress"/>
    <property type="match status" value="1"/>
</dbReference>
<gene>
    <name evidence="15" type="ORF">SAMN04488056_102128</name>
</gene>
<dbReference type="Pfam" id="PF02742">
    <property type="entry name" value="Fe_dep_repr_C"/>
    <property type="match status" value="1"/>
</dbReference>
<dbReference type="EMBL" id="FOVR01000002">
    <property type="protein sequence ID" value="SFN82426.1"/>
    <property type="molecule type" value="Genomic_DNA"/>
</dbReference>
<proteinExistence type="inferred from homology"/>
<evidence type="ECO:0000256" key="3">
    <source>
        <dbReference type="ARBA" id="ARBA00011738"/>
    </source>
</evidence>
<protein>
    <recommendedName>
        <fullName evidence="4">Transcriptional regulator MntR</fullName>
    </recommendedName>
    <alternativeName>
        <fullName evidence="13">Manganese transport regulator</fullName>
    </alternativeName>
</protein>
<evidence type="ECO:0000256" key="6">
    <source>
        <dbReference type="ARBA" id="ARBA00022491"/>
    </source>
</evidence>
<comment type="subcellular location">
    <subcellularLocation>
        <location evidence="1">Cytoplasm</location>
    </subcellularLocation>
</comment>